<protein>
    <submittedName>
        <fullName evidence="3">SET domain-containing protein</fullName>
    </submittedName>
</protein>
<keyword evidence="2" id="KW-1185">Reference proteome</keyword>
<sequence>MAPRRKAAGNHQQHASKVPVEQPGQLKQQMCVVRQYRTAQEVLLDEMRANLIPKPKKLLQKREKRVNCNDIAMNRRSNRPRETSKRVGSPFIVPDYQRKLVTIKVEKDATHTDTVKQESHVPTMPIQQQAANSDAFDNPNFTPPQNLENAGRRTKRQIGTQPANFQHPRRQQQQLLRAPYDAGTMRQKRTCQAVSQADNMENAASPLGSVLAFLNIEKAATNVSQEPGTQTSPVPFKPQQVDAPIDVIQIDDDDDGIVEAPTSKHLEGRQIVRFTKCATLSPELRIQCRGNPHFEHVYSLKKSPWFAVSRHYCLTCCNTDDQAFVRPGATRPETGEFTIFEGGTHGEGCARPFQPEVVGQNVRIYENRLFVKADNYFLSEDRTKLVVFRAGGNIEFTVENSYARYNRYTANCVGKTPAIVTRSSVYVNYGHFADCPIRHRVETGNGSVGVADLTRLALKAKISGRPNVLKVIRPKRNFPGRRRLSATIDEVIEHVIHPPAKDTDRAASVEIIEVRQSEARLTMAPANPESCPMTVTKANAGTLDFSPLGSNLSIASSFADSGFFSTGQLSHRPSVDFVNAAPRRASDPEVANIGPDVVNPMDWLKHRLSLPLDGNSGNTVDEFLPF</sequence>
<feature type="region of interest" description="Disordered" evidence="1">
    <location>
        <begin position="146"/>
        <end position="172"/>
    </location>
</feature>
<reference evidence="2" key="1">
    <citation type="journal article" date="2013" name="Genetics">
        <title>The draft genome and transcriptome of Panagrellus redivivus are shaped by the harsh demands of a free-living lifestyle.</title>
        <authorList>
            <person name="Srinivasan J."/>
            <person name="Dillman A.R."/>
            <person name="Macchietto M.G."/>
            <person name="Heikkinen L."/>
            <person name="Lakso M."/>
            <person name="Fracchia K.M."/>
            <person name="Antoshechkin I."/>
            <person name="Mortazavi A."/>
            <person name="Wong G."/>
            <person name="Sternberg P.W."/>
        </authorList>
    </citation>
    <scope>NUCLEOTIDE SEQUENCE [LARGE SCALE GENOMIC DNA]</scope>
    <source>
        <strain evidence="2">MT8872</strain>
    </source>
</reference>
<evidence type="ECO:0000256" key="1">
    <source>
        <dbReference type="SAM" id="MobiDB-lite"/>
    </source>
</evidence>
<name>A0A7E4VY47_PANRE</name>
<feature type="region of interest" description="Disordered" evidence="1">
    <location>
        <begin position="1"/>
        <end position="22"/>
    </location>
</feature>
<accession>A0A7E4VY47</accession>
<dbReference type="WBParaSite" id="Pan_g4444.t1">
    <property type="protein sequence ID" value="Pan_g4444.t1"/>
    <property type="gene ID" value="Pan_g4444"/>
</dbReference>
<evidence type="ECO:0000313" key="2">
    <source>
        <dbReference type="Proteomes" id="UP000492821"/>
    </source>
</evidence>
<dbReference type="Proteomes" id="UP000492821">
    <property type="component" value="Unassembled WGS sequence"/>
</dbReference>
<dbReference type="AlphaFoldDB" id="A0A7E4VY47"/>
<evidence type="ECO:0000313" key="3">
    <source>
        <dbReference type="WBParaSite" id="Pan_g4444.t1"/>
    </source>
</evidence>
<organism evidence="2 3">
    <name type="scientific">Panagrellus redivivus</name>
    <name type="common">Microworm</name>
    <dbReference type="NCBI Taxonomy" id="6233"/>
    <lineage>
        <taxon>Eukaryota</taxon>
        <taxon>Metazoa</taxon>
        <taxon>Ecdysozoa</taxon>
        <taxon>Nematoda</taxon>
        <taxon>Chromadorea</taxon>
        <taxon>Rhabditida</taxon>
        <taxon>Tylenchina</taxon>
        <taxon>Panagrolaimomorpha</taxon>
        <taxon>Panagrolaimoidea</taxon>
        <taxon>Panagrolaimidae</taxon>
        <taxon>Panagrellus</taxon>
    </lineage>
</organism>
<reference evidence="3" key="2">
    <citation type="submission" date="2020-10" db="UniProtKB">
        <authorList>
            <consortium name="WormBaseParasite"/>
        </authorList>
    </citation>
    <scope>IDENTIFICATION</scope>
</reference>
<proteinExistence type="predicted"/>